<dbReference type="Proteomes" id="UP000537890">
    <property type="component" value="Unassembled WGS sequence"/>
</dbReference>
<protein>
    <submittedName>
        <fullName evidence="2">Uncharacterized protein</fullName>
    </submittedName>
</protein>
<reference evidence="2 3" key="1">
    <citation type="submission" date="2020-05" db="EMBL/GenBank/DDBJ databases">
        <title>Horizontal transmission and recombination maintain forever young bacterial symbiont genomes.</title>
        <authorList>
            <person name="Russell S.L."/>
            <person name="Pepper-Tunick E."/>
            <person name="Svedberg J."/>
            <person name="Byrne A."/>
            <person name="Ruelas Castillo J."/>
            <person name="Vollmers C."/>
            <person name="Beinart R.A."/>
            <person name="Corbett-Detig R."/>
        </authorList>
    </citation>
    <scope>NUCLEOTIDE SEQUENCE [LARGE SCALE GENOMIC DNA]</scope>
    <source>
        <strain evidence="2">4727-3</strain>
    </source>
</reference>
<feature type="region of interest" description="Disordered" evidence="1">
    <location>
        <begin position="68"/>
        <end position="111"/>
    </location>
</feature>
<accession>A0A7Z0SEE5</accession>
<dbReference type="EMBL" id="JACCHS010000199">
    <property type="protein sequence ID" value="NYT47649.1"/>
    <property type="molecule type" value="Genomic_DNA"/>
</dbReference>
<proteinExistence type="predicted"/>
<name>A0A7Z0SEE5_9GAMM</name>
<gene>
    <name evidence="2" type="ORF">H0A75_08975</name>
</gene>
<evidence type="ECO:0000313" key="2">
    <source>
        <dbReference type="EMBL" id="NYT47649.1"/>
    </source>
</evidence>
<organism evidence="2 3">
    <name type="scientific">Candidatus Methanofishera endochildressiae</name>
    <dbReference type="NCBI Taxonomy" id="2738884"/>
    <lineage>
        <taxon>Bacteria</taxon>
        <taxon>Pseudomonadati</taxon>
        <taxon>Pseudomonadota</taxon>
        <taxon>Gammaproteobacteria</taxon>
        <taxon>Candidatus Methanofishera</taxon>
    </lineage>
</organism>
<comment type="caution">
    <text evidence="2">The sequence shown here is derived from an EMBL/GenBank/DDBJ whole genome shotgun (WGS) entry which is preliminary data.</text>
</comment>
<dbReference type="AlphaFoldDB" id="A0A7Z0SEE5"/>
<feature type="region of interest" description="Disordered" evidence="1">
    <location>
        <begin position="1"/>
        <end position="26"/>
    </location>
</feature>
<sequence>MNPRSTHRGEHDNHCGTDEPRSTALQGERAVRMPMKTGHHAQGEHDNHYVAGGTRVCLEESTIASTTPMNHDLRARGRHDSHYGAVGGGLRSGERWHLKPPWTRSRSRQAR</sequence>
<evidence type="ECO:0000256" key="1">
    <source>
        <dbReference type="SAM" id="MobiDB-lite"/>
    </source>
</evidence>
<feature type="compositionally biased region" description="Basic and acidic residues" evidence="1">
    <location>
        <begin position="7"/>
        <end position="21"/>
    </location>
</feature>
<evidence type="ECO:0000313" key="3">
    <source>
        <dbReference type="Proteomes" id="UP000537890"/>
    </source>
</evidence>
<feature type="compositionally biased region" description="Basic and acidic residues" evidence="1">
    <location>
        <begin position="71"/>
        <end position="82"/>
    </location>
</feature>